<dbReference type="Proteomes" id="UP000182101">
    <property type="component" value="Plasmid pAMCP48-600"/>
</dbReference>
<proteinExistence type="predicted"/>
<protein>
    <submittedName>
        <fullName evidence="1">Uncharacterized protein</fullName>
    </submittedName>
</protein>
<keyword evidence="1" id="KW-0614">Plasmid</keyword>
<dbReference type="EMBL" id="CP018025">
    <property type="protein sequence ID" value="APD91967.1"/>
    <property type="molecule type" value="Genomic_DNA"/>
</dbReference>
<geneLocation type="plasmid" evidence="2">
    <name>pamcp48-600</name>
</geneLocation>
<gene>
    <name evidence="1" type="ORF">BM524_18780</name>
</gene>
<dbReference type="RefSeq" id="WP_071960577.1">
    <property type="nucleotide sequence ID" value="NZ_CP018025.1"/>
</dbReference>
<organism evidence="1 2">
    <name type="scientific">Alteromonas mediterranea</name>
    <dbReference type="NCBI Taxonomy" id="314275"/>
    <lineage>
        <taxon>Bacteria</taxon>
        <taxon>Pseudomonadati</taxon>
        <taxon>Pseudomonadota</taxon>
        <taxon>Gammaproteobacteria</taxon>
        <taxon>Alteromonadales</taxon>
        <taxon>Alteromonadaceae</taxon>
        <taxon>Alteromonas/Salinimonas group</taxon>
        <taxon>Alteromonas</taxon>
    </lineage>
</organism>
<name>A0AAC9NU25_9ALTE</name>
<sequence>MHKVELQISIARKGKATTHTFTGFYSMQEHANGKPIEDGKAVATEKYPNEDCVVQVSPLDNPELEKAVAEEFELTGNLIALPKIHNPSQSCFTAYYTKTIAGKELLIYEVSFGICFAEVNTEWVNEFKAA</sequence>
<reference evidence="1 2" key="1">
    <citation type="submission" date="2016-11" db="EMBL/GenBank/DDBJ databases">
        <title>Networking in microbes: conjugative elements and plasmids in the genus Alteromonas.</title>
        <authorList>
            <person name="Lopez-Perez M."/>
            <person name="Ramon-Marco N."/>
            <person name="Rodriguez-Valera F."/>
        </authorList>
    </citation>
    <scope>NUCLEOTIDE SEQUENCE [LARGE SCALE GENOMIC DNA]</scope>
    <source>
        <strain evidence="1 2">CP48</strain>
        <plasmid evidence="2">pamcp48-600</plasmid>
    </source>
</reference>
<evidence type="ECO:0000313" key="2">
    <source>
        <dbReference type="Proteomes" id="UP000182101"/>
    </source>
</evidence>
<evidence type="ECO:0000313" key="1">
    <source>
        <dbReference type="EMBL" id="APD91967.1"/>
    </source>
</evidence>
<dbReference type="AlphaFoldDB" id="A0AAC9NU25"/>
<accession>A0AAC9NU25</accession>